<keyword evidence="5" id="KW-1185">Reference proteome</keyword>
<dbReference type="OrthoDB" id="422106at2759"/>
<protein>
    <recommendedName>
        <fullName evidence="2">Nuclear cap-binding protein subunit 3</fullName>
    </recommendedName>
</protein>
<dbReference type="GO" id="GO:0000340">
    <property type="term" value="F:RNA 7-methylguanosine cap binding"/>
    <property type="evidence" value="ECO:0007669"/>
    <property type="project" value="InterPro"/>
</dbReference>
<feature type="region of interest" description="Disordered" evidence="3">
    <location>
        <begin position="396"/>
        <end position="492"/>
    </location>
</feature>
<dbReference type="Pfam" id="PF10309">
    <property type="entry name" value="NCBP3"/>
    <property type="match status" value="1"/>
</dbReference>
<evidence type="ECO:0000256" key="1">
    <source>
        <dbReference type="ARBA" id="ARBA00006069"/>
    </source>
</evidence>
<evidence type="ECO:0000256" key="2">
    <source>
        <dbReference type="ARBA" id="ARBA00019876"/>
    </source>
</evidence>
<feature type="compositionally biased region" description="Basic residues" evidence="3">
    <location>
        <begin position="200"/>
        <end position="211"/>
    </location>
</feature>
<dbReference type="PANTHER" id="PTHR16291:SF0">
    <property type="entry name" value="NUCLEAR CAP-BINDING PROTEIN SUBUNIT 3"/>
    <property type="match status" value="1"/>
</dbReference>
<proteinExistence type="inferred from homology"/>
<feature type="region of interest" description="Disordered" evidence="3">
    <location>
        <begin position="552"/>
        <end position="587"/>
    </location>
</feature>
<evidence type="ECO:0000313" key="4">
    <source>
        <dbReference type="EMBL" id="CAH1802197.1"/>
    </source>
</evidence>
<feature type="compositionally biased region" description="Basic and acidic residues" evidence="3">
    <location>
        <begin position="256"/>
        <end position="280"/>
    </location>
</feature>
<feature type="compositionally biased region" description="Basic and acidic residues" evidence="3">
    <location>
        <begin position="212"/>
        <end position="233"/>
    </location>
</feature>
<dbReference type="GO" id="GO:0005634">
    <property type="term" value="C:nucleus"/>
    <property type="evidence" value="ECO:0007669"/>
    <property type="project" value="TreeGrafter"/>
</dbReference>
<organism evidence="4 5">
    <name type="scientific">Owenia fusiformis</name>
    <name type="common">Polychaete worm</name>
    <dbReference type="NCBI Taxonomy" id="6347"/>
    <lineage>
        <taxon>Eukaryota</taxon>
        <taxon>Metazoa</taxon>
        <taxon>Spiralia</taxon>
        <taxon>Lophotrochozoa</taxon>
        <taxon>Annelida</taxon>
        <taxon>Polychaeta</taxon>
        <taxon>Sedentaria</taxon>
        <taxon>Canalipalpata</taxon>
        <taxon>Sabellida</taxon>
        <taxon>Oweniida</taxon>
        <taxon>Oweniidae</taxon>
        <taxon>Owenia</taxon>
    </lineage>
</organism>
<dbReference type="PANTHER" id="PTHR16291">
    <property type="entry name" value="NUCLEAR CAP-BINDING PROTEIN SUBUNIT 3"/>
    <property type="match status" value="1"/>
</dbReference>
<gene>
    <name evidence="4" type="ORF">OFUS_LOCUS25907</name>
</gene>
<dbReference type="EMBL" id="CAIIXF020000012">
    <property type="protein sequence ID" value="CAH1802197.1"/>
    <property type="molecule type" value="Genomic_DNA"/>
</dbReference>
<name>A0A8J1TN82_OWEFU</name>
<feature type="compositionally biased region" description="Acidic residues" evidence="3">
    <location>
        <begin position="234"/>
        <end position="255"/>
    </location>
</feature>
<feature type="compositionally biased region" description="Basic and acidic residues" evidence="3">
    <location>
        <begin position="396"/>
        <end position="406"/>
    </location>
</feature>
<dbReference type="Proteomes" id="UP000749559">
    <property type="component" value="Unassembled WGS sequence"/>
</dbReference>
<feature type="region of interest" description="Disordered" evidence="3">
    <location>
        <begin position="195"/>
        <end position="302"/>
    </location>
</feature>
<comment type="caution">
    <text evidence="4">The sequence shown here is derived from an EMBL/GenBank/DDBJ whole genome shotgun (WGS) entry which is preliminary data.</text>
</comment>
<feature type="compositionally biased region" description="Basic and acidic residues" evidence="3">
    <location>
        <begin position="336"/>
        <end position="347"/>
    </location>
</feature>
<reference evidence="4" key="1">
    <citation type="submission" date="2022-03" db="EMBL/GenBank/DDBJ databases">
        <authorList>
            <person name="Martin C."/>
        </authorList>
    </citation>
    <scope>NUCLEOTIDE SEQUENCE</scope>
</reference>
<accession>A0A8J1TN82</accession>
<feature type="compositionally biased region" description="Acidic residues" evidence="3">
    <location>
        <begin position="458"/>
        <end position="492"/>
    </location>
</feature>
<evidence type="ECO:0000256" key="3">
    <source>
        <dbReference type="SAM" id="MobiDB-lite"/>
    </source>
</evidence>
<comment type="similarity">
    <text evidence="1">Belongs to the NCBP3 family.</text>
</comment>
<evidence type="ECO:0000313" key="5">
    <source>
        <dbReference type="Proteomes" id="UP000749559"/>
    </source>
</evidence>
<dbReference type="InterPro" id="IPR019416">
    <property type="entry name" value="NCBP3"/>
</dbReference>
<dbReference type="AlphaFoldDB" id="A0A8J1TN82"/>
<feature type="region of interest" description="Disordered" evidence="3">
    <location>
        <begin position="32"/>
        <end position="52"/>
    </location>
</feature>
<sequence length="630" mass="72127">MEVKGKDLPNLKICIDNTDDLSDLDADIELAEETNDNELEEGEIEDDDDDVEVSVSIPELGPTKDRIQQERHKYANRDGAFVTGIDVNSKDYLEKKAARAKRFGIKYSEKTSENITNIHQSLGVSERELGGGERGIRQEAIHLRGLEDMSTKDVFNFFKEFSPGEIEWIDDGSCNVLWTDSVTPARALAALSRDPDDFKKKRQKKLGKKNKEKVDESQKEADGSEKEAVKQADTDDVEMDSDVDLNLDSDTEDDATEKGKDKQVLKPAKKDPAETDDKSDNVAAEDSNKQSSDSEEDTQFKWPKNFERLILPPGKWRIGCECPKTRCLYLRLATKADRKQPGAEKRSQYYQKYGNPNYGGITGLISGSRKRRLRATQNRQQDEEVLRKLREAMQQEAELKSKREMVTYDDLDPFSDAPPIEETIDTMDPPKLKRPKKQKSPSPPPERKERKRTKDYNSDDSVEYFDESELYLDDPTAEEGSEKEAEVEDDDFLYTPAEVARLIAPEPEMRSRRMHADDEEEKIITKRKAHAKEMAERQLLNDARHRIRTREQKQATFLHDIPGSDVTSESDEDVNEEEYIPVTSSRSRDLRARLGNQSNRTTTSVFTKKKNFLEDLPSLTIEVNQDDDYF</sequence>
<feature type="compositionally biased region" description="Acidic residues" evidence="3">
    <location>
        <begin position="568"/>
        <end position="579"/>
    </location>
</feature>
<feature type="region of interest" description="Disordered" evidence="3">
    <location>
        <begin position="336"/>
        <end position="361"/>
    </location>
</feature>
<dbReference type="GO" id="GO:0003729">
    <property type="term" value="F:mRNA binding"/>
    <property type="evidence" value="ECO:0007669"/>
    <property type="project" value="InterPro"/>
</dbReference>
<feature type="compositionally biased region" description="Basic and acidic residues" evidence="3">
    <location>
        <begin position="445"/>
        <end position="457"/>
    </location>
</feature>